<reference evidence="1 2" key="1">
    <citation type="submission" date="2019-05" db="EMBL/GenBank/DDBJ databases">
        <title>Emergence of the Ug99 lineage of the wheat stem rust pathogen through somatic hybridization.</title>
        <authorList>
            <person name="Li F."/>
            <person name="Upadhyaya N.M."/>
            <person name="Sperschneider J."/>
            <person name="Matny O."/>
            <person name="Nguyen-Phuc H."/>
            <person name="Mago R."/>
            <person name="Raley C."/>
            <person name="Miller M.E."/>
            <person name="Silverstein K.A.T."/>
            <person name="Henningsen E."/>
            <person name="Hirsch C.D."/>
            <person name="Visser B."/>
            <person name="Pretorius Z.A."/>
            <person name="Steffenson B.J."/>
            <person name="Schwessinger B."/>
            <person name="Dodds P.N."/>
            <person name="Figueroa M."/>
        </authorList>
    </citation>
    <scope>NUCLEOTIDE SEQUENCE [LARGE SCALE GENOMIC DNA]</scope>
    <source>
        <strain evidence="1">21-0</strain>
    </source>
</reference>
<evidence type="ECO:0000313" key="1">
    <source>
        <dbReference type="EMBL" id="KAA1106024.1"/>
    </source>
</evidence>
<accession>A0A5B0PYV2</accession>
<protein>
    <submittedName>
        <fullName evidence="1">Uncharacterized protein</fullName>
    </submittedName>
</protein>
<dbReference type="EMBL" id="VSWC01000040">
    <property type="protein sequence ID" value="KAA1106024.1"/>
    <property type="molecule type" value="Genomic_DNA"/>
</dbReference>
<comment type="caution">
    <text evidence="1">The sequence shown here is derived from an EMBL/GenBank/DDBJ whole genome shotgun (WGS) entry which is preliminary data.</text>
</comment>
<proteinExistence type="predicted"/>
<name>A0A5B0PYV2_PUCGR</name>
<gene>
    <name evidence="1" type="ORF">PGT21_027006</name>
</gene>
<keyword evidence="2" id="KW-1185">Reference proteome</keyword>
<dbReference type="Proteomes" id="UP000324748">
    <property type="component" value="Unassembled WGS sequence"/>
</dbReference>
<dbReference type="AlphaFoldDB" id="A0A5B0PYV2"/>
<evidence type="ECO:0000313" key="2">
    <source>
        <dbReference type="Proteomes" id="UP000324748"/>
    </source>
</evidence>
<organism evidence="1 2">
    <name type="scientific">Puccinia graminis f. sp. tritici</name>
    <dbReference type="NCBI Taxonomy" id="56615"/>
    <lineage>
        <taxon>Eukaryota</taxon>
        <taxon>Fungi</taxon>
        <taxon>Dikarya</taxon>
        <taxon>Basidiomycota</taxon>
        <taxon>Pucciniomycotina</taxon>
        <taxon>Pucciniomycetes</taxon>
        <taxon>Pucciniales</taxon>
        <taxon>Pucciniaceae</taxon>
        <taxon>Puccinia</taxon>
    </lineage>
</organism>
<sequence>MSSSSPSALSSSFLASSSSSLASSSSSLASEASFSHRSFSSTEFIADNCLCEISTKSFCIATIFSIEASLARFCLAAF</sequence>